<dbReference type="InterPro" id="IPR009558">
    <property type="entry name" value="DUF1175"/>
</dbReference>
<dbReference type="InterPro" id="IPR038765">
    <property type="entry name" value="Papain-like_cys_pep_sf"/>
</dbReference>
<dbReference type="SUPFAM" id="SSF54001">
    <property type="entry name" value="Cysteine proteinases"/>
    <property type="match status" value="1"/>
</dbReference>
<evidence type="ECO:0000313" key="3">
    <source>
        <dbReference type="Proteomes" id="UP000006048"/>
    </source>
</evidence>
<dbReference type="KEGG" id="tpx:Turpa_0903"/>
<feature type="signal peptide" evidence="1">
    <location>
        <begin position="1"/>
        <end position="25"/>
    </location>
</feature>
<proteinExistence type="predicted"/>
<dbReference type="Pfam" id="PF06672">
    <property type="entry name" value="DUF1175"/>
    <property type="match status" value="1"/>
</dbReference>
<dbReference type="STRING" id="869212.Turpa_0903"/>
<evidence type="ECO:0000256" key="1">
    <source>
        <dbReference type="SAM" id="SignalP"/>
    </source>
</evidence>
<dbReference type="Gene3D" id="3.90.1720.10">
    <property type="entry name" value="endopeptidase domain like (from Nostoc punctiforme)"/>
    <property type="match status" value="1"/>
</dbReference>
<dbReference type="Proteomes" id="UP000006048">
    <property type="component" value="Chromosome"/>
</dbReference>
<reference evidence="2 3" key="1">
    <citation type="submission" date="2012-06" db="EMBL/GenBank/DDBJ databases">
        <title>The complete chromosome of genome of Turneriella parva DSM 21527.</title>
        <authorList>
            <consortium name="US DOE Joint Genome Institute (JGI-PGF)"/>
            <person name="Lucas S."/>
            <person name="Han J."/>
            <person name="Lapidus A."/>
            <person name="Bruce D."/>
            <person name="Goodwin L."/>
            <person name="Pitluck S."/>
            <person name="Peters L."/>
            <person name="Kyrpides N."/>
            <person name="Mavromatis K."/>
            <person name="Ivanova N."/>
            <person name="Mikhailova N."/>
            <person name="Chertkov O."/>
            <person name="Detter J.C."/>
            <person name="Tapia R."/>
            <person name="Han C."/>
            <person name="Land M."/>
            <person name="Hauser L."/>
            <person name="Markowitz V."/>
            <person name="Cheng J.-F."/>
            <person name="Hugenholtz P."/>
            <person name="Woyke T."/>
            <person name="Wu D."/>
            <person name="Gronow S."/>
            <person name="Wellnitz S."/>
            <person name="Brambilla E."/>
            <person name="Klenk H.-P."/>
            <person name="Eisen J.A."/>
        </authorList>
    </citation>
    <scope>NUCLEOTIDE SEQUENCE [LARGE SCALE GENOMIC DNA]</scope>
    <source>
        <strain evidence="3">ATCC BAA-1111 / DSM 21527 / NCTC 11395 / H</strain>
    </source>
</reference>
<dbReference type="OrthoDB" id="320761at2"/>
<feature type="chain" id="PRO_5003685804" description="NlpC/P60 domain-containing protein" evidence="1">
    <location>
        <begin position="26"/>
        <end position="215"/>
    </location>
</feature>
<protein>
    <recommendedName>
        <fullName evidence="4">NlpC/P60 domain-containing protein</fullName>
    </recommendedName>
</protein>
<organism evidence="2 3">
    <name type="scientific">Turneriella parva (strain ATCC BAA-1111 / DSM 21527 / NCTC 11395 / H)</name>
    <name type="common">Leptospira parva</name>
    <dbReference type="NCBI Taxonomy" id="869212"/>
    <lineage>
        <taxon>Bacteria</taxon>
        <taxon>Pseudomonadati</taxon>
        <taxon>Spirochaetota</taxon>
        <taxon>Spirochaetia</taxon>
        <taxon>Leptospirales</taxon>
        <taxon>Leptospiraceae</taxon>
        <taxon>Turneriella</taxon>
    </lineage>
</organism>
<evidence type="ECO:0000313" key="2">
    <source>
        <dbReference type="EMBL" id="AFM11554.1"/>
    </source>
</evidence>
<keyword evidence="1" id="KW-0732">Signal</keyword>
<gene>
    <name evidence="2" type="ordered locus">Turpa_0903</name>
</gene>
<accession>I4B2P7</accession>
<keyword evidence="3" id="KW-1185">Reference proteome</keyword>
<dbReference type="EMBL" id="CP002959">
    <property type="protein sequence ID" value="AFM11554.1"/>
    <property type="molecule type" value="Genomic_DNA"/>
</dbReference>
<sequence length="215" mass="24551">MIFRKSPAFAGLFFTLNLACTPAYADNLKLSADSQQKFRAFVEAFTPLVLRLEPKGANYRWHASNRDCAGLVRYVFWEAMQQHDDRFYDRYPAMRSVNALAKSKLLTEIASAWQNGNLTAQQLIQHSHRLARVARPARLKTGDLLYFYSAELKIRHVMMIVRAGAGVLAVYHTGDARAELRIRTLPDLEALPESQWHPVAENPVFQGVFRPQFLD</sequence>
<dbReference type="RefSeq" id="WP_014802072.1">
    <property type="nucleotide sequence ID" value="NC_018020.1"/>
</dbReference>
<name>I4B2P7_TURPD</name>
<dbReference type="HOGENOM" id="CLU_086914_0_0_12"/>
<dbReference type="AlphaFoldDB" id="I4B2P7"/>
<evidence type="ECO:0008006" key="4">
    <source>
        <dbReference type="Google" id="ProtNLM"/>
    </source>
</evidence>